<dbReference type="Proteomes" id="UP000078240">
    <property type="component" value="Unassembled WGS sequence"/>
</dbReference>
<evidence type="ECO:0000313" key="2">
    <source>
        <dbReference type="EMBL" id="OAQ87555.1"/>
    </source>
</evidence>
<feature type="compositionally biased region" description="Low complexity" evidence="1">
    <location>
        <begin position="67"/>
        <end position="80"/>
    </location>
</feature>
<evidence type="ECO:0000313" key="3">
    <source>
        <dbReference type="Proteomes" id="UP000078240"/>
    </source>
</evidence>
<comment type="caution">
    <text evidence="2">The sequence shown here is derived from an EMBL/GenBank/DDBJ whole genome shotgun (WGS) entry which is preliminary data.</text>
</comment>
<dbReference type="EMBL" id="LSBH01000001">
    <property type="protein sequence ID" value="OAQ87555.1"/>
    <property type="molecule type" value="Genomic_DNA"/>
</dbReference>
<dbReference type="AlphaFoldDB" id="A0A179HB73"/>
<protein>
    <submittedName>
        <fullName evidence="2">Uncharacterized protein</fullName>
    </submittedName>
</protein>
<evidence type="ECO:0000256" key="1">
    <source>
        <dbReference type="SAM" id="MobiDB-lite"/>
    </source>
</evidence>
<reference evidence="2 3" key="1">
    <citation type="submission" date="2016-01" db="EMBL/GenBank/DDBJ databases">
        <title>Biosynthesis of antibiotic leucinostatins and their inhibition on Phytophthora in bio-control Purpureocillium lilacinum.</title>
        <authorList>
            <person name="Wang G."/>
            <person name="Liu Z."/>
            <person name="Lin R."/>
            <person name="Li E."/>
            <person name="Mao Z."/>
            <person name="Ling J."/>
            <person name="Yin W."/>
            <person name="Xie B."/>
        </authorList>
    </citation>
    <scope>NUCLEOTIDE SEQUENCE [LARGE SCALE GENOMIC DNA]</scope>
    <source>
        <strain evidence="2">PLBJ-1</strain>
    </source>
</reference>
<gene>
    <name evidence="2" type="ORF">VFPBJ_01595</name>
</gene>
<name>A0A179HB73_PURLI</name>
<proteinExistence type="predicted"/>
<feature type="region of interest" description="Disordered" evidence="1">
    <location>
        <begin position="65"/>
        <end position="144"/>
    </location>
</feature>
<sequence length="162" mass="17868">MDRSQGTIQSTVRPLQGSAVREFLKFQRPQRRGTTFILVPMSPNTPLTYVSAVVGPGQTAQLLAMKSSASRSSARVSIAVGDMPNPPCAPRRPQGKRSSLQSAVELLGTPPRPERNPFERPSGASPRPRGTRPQDTGLQLPPLAYCRHVYHRESETWRGRRT</sequence>
<organism evidence="2 3">
    <name type="scientific">Purpureocillium lilacinum</name>
    <name type="common">Paecilomyces lilacinus</name>
    <dbReference type="NCBI Taxonomy" id="33203"/>
    <lineage>
        <taxon>Eukaryota</taxon>
        <taxon>Fungi</taxon>
        <taxon>Dikarya</taxon>
        <taxon>Ascomycota</taxon>
        <taxon>Pezizomycotina</taxon>
        <taxon>Sordariomycetes</taxon>
        <taxon>Hypocreomycetidae</taxon>
        <taxon>Hypocreales</taxon>
        <taxon>Ophiocordycipitaceae</taxon>
        <taxon>Purpureocillium</taxon>
    </lineage>
</organism>
<accession>A0A179HB73</accession>